<accession>A0A4D6LVG8</accession>
<proteinExistence type="predicted"/>
<protein>
    <submittedName>
        <fullName evidence="1">Uncharacterized protein</fullName>
    </submittedName>
</protein>
<dbReference type="Proteomes" id="UP000501690">
    <property type="component" value="Linkage Group LG5"/>
</dbReference>
<dbReference type="EMBL" id="CP039349">
    <property type="protein sequence ID" value="QCD92657.1"/>
    <property type="molecule type" value="Genomic_DNA"/>
</dbReference>
<reference evidence="1 2" key="1">
    <citation type="submission" date="2019-04" db="EMBL/GenBank/DDBJ databases">
        <title>An improved genome assembly and genetic linkage map for asparagus bean, Vigna unguiculata ssp. sesquipedialis.</title>
        <authorList>
            <person name="Xia Q."/>
            <person name="Zhang R."/>
            <person name="Dong Y."/>
        </authorList>
    </citation>
    <scope>NUCLEOTIDE SEQUENCE [LARGE SCALE GENOMIC DNA]</scope>
    <source>
        <tissue evidence="1">Leaf</tissue>
    </source>
</reference>
<sequence length="52" mass="5548">MALACDIKAFAWVGPGQSTTSFTSELVSVKLGKPPFLSLTWCHCPHLSSPSL</sequence>
<evidence type="ECO:0000313" key="1">
    <source>
        <dbReference type="EMBL" id="QCD92657.1"/>
    </source>
</evidence>
<keyword evidence="2" id="KW-1185">Reference proteome</keyword>
<evidence type="ECO:0000313" key="2">
    <source>
        <dbReference type="Proteomes" id="UP000501690"/>
    </source>
</evidence>
<organism evidence="1 2">
    <name type="scientific">Vigna unguiculata</name>
    <name type="common">Cowpea</name>
    <dbReference type="NCBI Taxonomy" id="3917"/>
    <lineage>
        <taxon>Eukaryota</taxon>
        <taxon>Viridiplantae</taxon>
        <taxon>Streptophyta</taxon>
        <taxon>Embryophyta</taxon>
        <taxon>Tracheophyta</taxon>
        <taxon>Spermatophyta</taxon>
        <taxon>Magnoliopsida</taxon>
        <taxon>eudicotyledons</taxon>
        <taxon>Gunneridae</taxon>
        <taxon>Pentapetalae</taxon>
        <taxon>rosids</taxon>
        <taxon>fabids</taxon>
        <taxon>Fabales</taxon>
        <taxon>Fabaceae</taxon>
        <taxon>Papilionoideae</taxon>
        <taxon>50 kb inversion clade</taxon>
        <taxon>NPAAA clade</taxon>
        <taxon>indigoferoid/millettioid clade</taxon>
        <taxon>Phaseoleae</taxon>
        <taxon>Vigna</taxon>
    </lineage>
</organism>
<dbReference type="AlphaFoldDB" id="A0A4D6LVG8"/>
<name>A0A4D6LVG8_VIGUN</name>
<gene>
    <name evidence="1" type="ORF">DEO72_LG5g725</name>
</gene>